<evidence type="ECO:0000313" key="1">
    <source>
        <dbReference type="Proteomes" id="UP000887540"/>
    </source>
</evidence>
<organism evidence="1 2">
    <name type="scientific">Acrobeloides nanus</name>
    <dbReference type="NCBI Taxonomy" id="290746"/>
    <lineage>
        <taxon>Eukaryota</taxon>
        <taxon>Metazoa</taxon>
        <taxon>Ecdysozoa</taxon>
        <taxon>Nematoda</taxon>
        <taxon>Chromadorea</taxon>
        <taxon>Rhabditida</taxon>
        <taxon>Tylenchina</taxon>
        <taxon>Cephalobomorpha</taxon>
        <taxon>Cephaloboidea</taxon>
        <taxon>Cephalobidae</taxon>
        <taxon>Acrobeloides</taxon>
    </lineage>
</organism>
<dbReference type="Proteomes" id="UP000887540">
    <property type="component" value="Unplaced"/>
</dbReference>
<evidence type="ECO:0000313" key="2">
    <source>
        <dbReference type="WBParaSite" id="ACRNAN_scaffold10738.g23410.t1"/>
    </source>
</evidence>
<protein>
    <submittedName>
        <fullName evidence="2">Uncharacterized protein</fullName>
    </submittedName>
</protein>
<dbReference type="AlphaFoldDB" id="A0A914CGW4"/>
<reference evidence="2" key="1">
    <citation type="submission" date="2022-11" db="UniProtKB">
        <authorList>
            <consortium name="WormBaseParasite"/>
        </authorList>
    </citation>
    <scope>IDENTIFICATION</scope>
</reference>
<dbReference type="WBParaSite" id="ACRNAN_scaffold10738.g23410.t1">
    <property type="protein sequence ID" value="ACRNAN_scaffold10738.g23410.t1"/>
    <property type="gene ID" value="ACRNAN_scaffold10738.g23410"/>
</dbReference>
<proteinExistence type="predicted"/>
<name>A0A914CGW4_9BILA</name>
<accession>A0A914CGW4</accession>
<keyword evidence="1" id="KW-1185">Reference proteome</keyword>
<sequence length="255" mass="28238">MDIEAEEMNFGQAEEMAVLVYAHICALGLPSFLTTRPCCVCEPHSTLIDGACVVDVIKVHIISEYKEKTSLSCSPSSTKDTSTLNLAYAIINMNEPKIFSEIELTDAEDLKQLENSINENASAEILLVSTAEDIRQCLFPFAASFRTEHDTSTKHTQLPDLFHRFINVEALPPTPALNFPPLDAPLTERVQALVAIIQQYENLLEQCIETVSDSYIPAVCVDTFVDSGLVARVRGLQWQVNDNDVARFFVGLNIA</sequence>